<protein>
    <submittedName>
        <fullName evidence="2">Phytoene desaturase</fullName>
    </submittedName>
</protein>
<accession>A0A0P0RHS8</accession>
<evidence type="ECO:0000259" key="1">
    <source>
        <dbReference type="Pfam" id="PF01593"/>
    </source>
</evidence>
<organism evidence="2 3">
    <name type="scientific">Paraburkholderia caribensis MBA4</name>
    <dbReference type="NCBI Taxonomy" id="1323664"/>
    <lineage>
        <taxon>Bacteria</taxon>
        <taxon>Pseudomonadati</taxon>
        <taxon>Pseudomonadota</taxon>
        <taxon>Betaproteobacteria</taxon>
        <taxon>Burkholderiales</taxon>
        <taxon>Burkholderiaceae</taxon>
        <taxon>Paraburkholderia</taxon>
    </lineage>
</organism>
<dbReference type="PANTHER" id="PTHR42923">
    <property type="entry name" value="PROTOPORPHYRINOGEN OXIDASE"/>
    <property type="match status" value="1"/>
</dbReference>
<feature type="domain" description="Amine oxidase" evidence="1">
    <location>
        <begin position="12"/>
        <end position="425"/>
    </location>
</feature>
<dbReference type="InterPro" id="IPR050464">
    <property type="entry name" value="Zeta_carotene_desat/Oxidored"/>
</dbReference>
<evidence type="ECO:0000313" key="3">
    <source>
        <dbReference type="Proteomes" id="UP000019146"/>
    </source>
</evidence>
<dbReference type="Gene3D" id="3.50.50.60">
    <property type="entry name" value="FAD/NAD(P)-binding domain"/>
    <property type="match status" value="1"/>
</dbReference>
<evidence type="ECO:0000313" key="2">
    <source>
        <dbReference type="EMBL" id="ALL68182.1"/>
    </source>
</evidence>
<dbReference type="GO" id="GO:0016491">
    <property type="term" value="F:oxidoreductase activity"/>
    <property type="evidence" value="ECO:0007669"/>
    <property type="project" value="InterPro"/>
</dbReference>
<dbReference type="InterPro" id="IPR036188">
    <property type="entry name" value="FAD/NAD-bd_sf"/>
</dbReference>
<proteinExistence type="predicted"/>
<sequence>MRKLVHVIGAGLAGLAAAVQLQRRGAQVVLYEADGQAGGRCRTYYDRTLAATVDSGNHLVLSGQQATLNYVRAIGSADELVGPTQPEYPFVDLATNRRWTVRMSPGRFPAWIFEAGARVPDTQWTDYLSVVPLLLAKPGRTVAQSMRSNGPLWDRMLHPLLLALANIEPRQATAGLVGAVLRDTLAAGGPSSRPLIARNGLGSAFVEPALRLLQHGGAAIRLGARIDALEFADNPDSRVAALRLDGGERIEIGASEAVVLAVTPDVMQALVPGVQAPRRFSAIVTANFAAEPPLGHPPLMGLVNSSANWLIASDGRLSVTVYDAANRTPNRTANLADMPRDELARKLWADVAQVTGLSADLPLKWQLSVEPRATFAAQPDDEMRRPATRTRWNNLMLAGDWTATGLPPGIEGAIRSGQKAADTLLNEPMERR</sequence>
<dbReference type="Pfam" id="PF01593">
    <property type="entry name" value="Amino_oxidase"/>
    <property type="match status" value="1"/>
</dbReference>
<dbReference type="InterPro" id="IPR017830">
    <property type="entry name" value="SQase_HpnE"/>
</dbReference>
<dbReference type="AlphaFoldDB" id="A0A0P0RHS8"/>
<dbReference type="RefSeq" id="WP_035998732.1">
    <property type="nucleotide sequence ID" value="NZ_CP012747.1"/>
</dbReference>
<dbReference type="SUPFAM" id="SSF51905">
    <property type="entry name" value="FAD/NAD(P)-binding domain"/>
    <property type="match status" value="1"/>
</dbReference>
<dbReference type="KEGG" id="bcai:K788_0000710"/>
<dbReference type="PANTHER" id="PTHR42923:SF47">
    <property type="entry name" value="BLR3003 PROTEIN"/>
    <property type="match status" value="1"/>
</dbReference>
<dbReference type="InterPro" id="IPR002937">
    <property type="entry name" value="Amino_oxidase"/>
</dbReference>
<reference evidence="2 3" key="1">
    <citation type="journal article" date="2014" name="Genome Announc.">
        <title>Draft Genome Sequence of the Haloacid-Degrading Burkholderia caribensis Strain MBA4.</title>
        <authorList>
            <person name="Pan Y."/>
            <person name="Kong K.F."/>
            <person name="Tsang J.S."/>
        </authorList>
    </citation>
    <scope>NUCLEOTIDE SEQUENCE [LARGE SCALE GENOMIC DNA]</scope>
    <source>
        <strain evidence="2 3">MBA4</strain>
    </source>
</reference>
<dbReference type="GeneID" id="69971922"/>
<dbReference type="EMBL" id="CP012747">
    <property type="protein sequence ID" value="ALL68182.1"/>
    <property type="molecule type" value="Genomic_DNA"/>
</dbReference>
<dbReference type="NCBIfam" id="TIGR03467">
    <property type="entry name" value="HpnE"/>
    <property type="match status" value="1"/>
</dbReference>
<dbReference type="Proteomes" id="UP000019146">
    <property type="component" value="Chromosome 2"/>
</dbReference>
<name>A0A0P0RHS8_9BURK</name>
<gene>
    <name evidence="2" type="ORF">K788_0000710</name>
</gene>